<evidence type="ECO:0000256" key="8">
    <source>
        <dbReference type="ARBA" id="ARBA00023077"/>
    </source>
</evidence>
<dbReference type="EMBL" id="CP022098">
    <property type="protein sequence ID" value="ATB35003.1"/>
    <property type="molecule type" value="Genomic_DNA"/>
</dbReference>
<feature type="chain" id="PRO_5012264693" evidence="15">
    <location>
        <begin position="46"/>
        <end position="763"/>
    </location>
</feature>
<name>A0A250IUS0_9BACT</name>
<evidence type="ECO:0000313" key="18">
    <source>
        <dbReference type="EMBL" id="ATB35003.1"/>
    </source>
</evidence>
<dbReference type="InterPro" id="IPR010105">
    <property type="entry name" value="TonB_sidphr_rcpt"/>
</dbReference>
<evidence type="ECO:0000256" key="9">
    <source>
        <dbReference type="ARBA" id="ARBA00023136"/>
    </source>
</evidence>
<dbReference type="InterPro" id="IPR039426">
    <property type="entry name" value="TonB-dep_rcpt-like"/>
</dbReference>
<keyword evidence="10 18" id="KW-0675">Receptor</keyword>
<evidence type="ECO:0000256" key="15">
    <source>
        <dbReference type="SAM" id="SignalP"/>
    </source>
</evidence>
<evidence type="ECO:0000256" key="2">
    <source>
        <dbReference type="ARBA" id="ARBA00009810"/>
    </source>
</evidence>
<evidence type="ECO:0000256" key="11">
    <source>
        <dbReference type="ARBA" id="ARBA00023237"/>
    </source>
</evidence>
<dbReference type="Gene3D" id="2.40.170.20">
    <property type="entry name" value="TonB-dependent receptor, beta-barrel domain"/>
    <property type="match status" value="1"/>
</dbReference>
<dbReference type="GO" id="GO:0015344">
    <property type="term" value="F:siderophore uptake transmembrane transporter activity"/>
    <property type="evidence" value="ECO:0007669"/>
    <property type="project" value="TreeGrafter"/>
</dbReference>
<dbReference type="PROSITE" id="PS52016">
    <property type="entry name" value="TONB_DEPENDENT_REC_3"/>
    <property type="match status" value="1"/>
</dbReference>
<reference evidence="18 19" key="1">
    <citation type="submission" date="2017-06" db="EMBL/GenBank/DDBJ databases">
        <title>Sequencing and comparative analysis of myxobacterial genomes.</title>
        <authorList>
            <person name="Rupp O."/>
            <person name="Goesmann A."/>
            <person name="Sogaard-Andersen L."/>
        </authorList>
    </citation>
    <scope>NUCLEOTIDE SEQUENCE [LARGE SCALE GENOMIC DNA]</scope>
    <source>
        <strain evidence="18 19">DSM 52655</strain>
    </source>
</reference>
<keyword evidence="8 13" id="KW-0798">TonB box</keyword>
<gene>
    <name evidence="18" type="ORF">CYFUS_000415</name>
</gene>
<evidence type="ECO:0000256" key="5">
    <source>
        <dbReference type="ARBA" id="ARBA00022692"/>
    </source>
</evidence>
<dbReference type="GO" id="GO:0015891">
    <property type="term" value="P:siderophore transport"/>
    <property type="evidence" value="ECO:0007669"/>
    <property type="project" value="InterPro"/>
</dbReference>
<dbReference type="AlphaFoldDB" id="A0A250IUS0"/>
<dbReference type="InterPro" id="IPR012910">
    <property type="entry name" value="Plug_dom"/>
</dbReference>
<feature type="compositionally biased region" description="Basic and acidic residues" evidence="14">
    <location>
        <begin position="85"/>
        <end position="94"/>
    </location>
</feature>
<evidence type="ECO:0000259" key="16">
    <source>
        <dbReference type="Pfam" id="PF00593"/>
    </source>
</evidence>
<dbReference type="PANTHER" id="PTHR32552">
    <property type="entry name" value="FERRICHROME IRON RECEPTOR-RELATED"/>
    <property type="match status" value="1"/>
</dbReference>
<evidence type="ECO:0000256" key="6">
    <source>
        <dbReference type="ARBA" id="ARBA00022729"/>
    </source>
</evidence>
<keyword evidence="6 15" id="KW-0732">Signal</keyword>
<evidence type="ECO:0000256" key="14">
    <source>
        <dbReference type="SAM" id="MobiDB-lite"/>
    </source>
</evidence>
<evidence type="ECO:0000256" key="10">
    <source>
        <dbReference type="ARBA" id="ARBA00023170"/>
    </source>
</evidence>
<sequence length="763" mass="82824">MSSKIHPPGIRATKGLAGSVRGRLWPLGQAAVGLASALATGGALAQESTPPTETPRTESPAPAAPAAPSEGTENTFVLPTVKVQEAADPREYHTEQSGLTRLPQPLLDTPQSVTVVPEKVIEEQNATTVRDALRNVSGITVSAGEGGRQGDTFNLRGFSAQSDTFRDGVRDLGWFTRDTFNLGGVEVFFGPSAVLFGRGSTGGAVNLTTKRPSKRATSSVSLTGGTAPSGRLEVDVNSVISERVQARINVLGQLANIAGRDDVSENRLGFAPSLTIALGQNTSLDFDYFYQHEQSVPDYGHPYYQGGPVGITYGVGRDVFYGVRGEDRERVNAHVATARFQHRFGEGREGSPRLTNTLRLGGVDRFSRPTSPRGLVPAIHPETIGRERYQTDTDNLYLINQTDLRGELQTGIVKQTANIGLELSRESRDQYRDNLTATGASPNLPADLFDPEPTPDLSTVNRVFSGSNESRQWDVGVYAADQMAISRFVEVLGSARVDIFRTRYSAVDRAGVRTNLQNKDTLFNWRVGLVLHPLDKTSVYAMYGTSANPSAEAGALANNNATLEPETNQTYEIGAKAELLESRLGLNASVFRIEKTNARVANSDPTQPQLVLEGAQRVQGYNVGVTGQITSAWRVLANYTHLDSDILEHTNPYLVGQPLPNTPKRSLSLWTTVSLLDGLTLGGGAVYQDVTTVNNPTSAAQSYNKVPNYWRFDAFASYTLWERLDLQLNVNNLTNRLFYDQYYAGQAVPAAARTAFLTARVHF</sequence>
<dbReference type="KEGG" id="cfus:CYFUS_000415"/>
<dbReference type="NCBIfam" id="TIGR01783">
    <property type="entry name" value="TonB-siderophor"/>
    <property type="match status" value="1"/>
</dbReference>
<keyword evidence="5 12" id="KW-0812">Transmembrane</keyword>
<evidence type="ECO:0000313" key="19">
    <source>
        <dbReference type="Proteomes" id="UP000217257"/>
    </source>
</evidence>
<dbReference type="Pfam" id="PF07715">
    <property type="entry name" value="Plug"/>
    <property type="match status" value="1"/>
</dbReference>
<feature type="signal peptide" evidence="15">
    <location>
        <begin position="1"/>
        <end position="45"/>
    </location>
</feature>
<evidence type="ECO:0000256" key="7">
    <source>
        <dbReference type="ARBA" id="ARBA00023065"/>
    </source>
</evidence>
<dbReference type="FunFam" id="2.170.130.10:FF:000001">
    <property type="entry name" value="Catecholate siderophore TonB-dependent receptor"/>
    <property type="match status" value="1"/>
</dbReference>
<feature type="region of interest" description="Disordered" evidence="14">
    <location>
        <begin position="38"/>
        <end position="106"/>
    </location>
</feature>
<evidence type="ECO:0000256" key="13">
    <source>
        <dbReference type="RuleBase" id="RU003357"/>
    </source>
</evidence>
<dbReference type="GO" id="GO:0038023">
    <property type="term" value="F:signaling receptor activity"/>
    <property type="evidence" value="ECO:0007669"/>
    <property type="project" value="InterPro"/>
</dbReference>
<dbReference type="InterPro" id="IPR037066">
    <property type="entry name" value="Plug_dom_sf"/>
</dbReference>
<dbReference type="PANTHER" id="PTHR32552:SF83">
    <property type="entry name" value="BLR3904 PROTEIN"/>
    <property type="match status" value="1"/>
</dbReference>
<feature type="compositionally biased region" description="Low complexity" evidence="14">
    <location>
        <begin position="57"/>
        <end position="73"/>
    </location>
</feature>
<comment type="subcellular location">
    <subcellularLocation>
        <location evidence="1 12">Cell outer membrane</location>
        <topology evidence="1 12">Multi-pass membrane protein</topology>
    </subcellularLocation>
</comment>
<dbReference type="Gene3D" id="2.170.130.10">
    <property type="entry name" value="TonB-dependent receptor, plug domain"/>
    <property type="match status" value="1"/>
</dbReference>
<dbReference type="CDD" id="cd01347">
    <property type="entry name" value="ligand_gated_channel"/>
    <property type="match status" value="1"/>
</dbReference>
<evidence type="ECO:0000256" key="12">
    <source>
        <dbReference type="PROSITE-ProRule" id="PRU01360"/>
    </source>
</evidence>
<dbReference type="Pfam" id="PF00593">
    <property type="entry name" value="TonB_dep_Rec_b-barrel"/>
    <property type="match status" value="1"/>
</dbReference>
<dbReference type="RefSeq" id="WP_095983685.1">
    <property type="nucleotide sequence ID" value="NZ_CP022098.1"/>
</dbReference>
<keyword evidence="4 12" id="KW-1134">Transmembrane beta strand</keyword>
<comment type="similarity">
    <text evidence="2 12 13">Belongs to the TonB-dependent receptor family.</text>
</comment>
<proteinExistence type="inferred from homology"/>
<keyword evidence="9 12" id="KW-0472">Membrane</keyword>
<dbReference type="InterPro" id="IPR000531">
    <property type="entry name" value="Beta-barrel_TonB"/>
</dbReference>
<keyword evidence="3 12" id="KW-0813">Transport</keyword>
<keyword evidence="7" id="KW-0406">Ion transport</keyword>
<accession>A0A250IUS0</accession>
<protein>
    <submittedName>
        <fullName evidence="18">TonB-dependent receptor</fullName>
    </submittedName>
</protein>
<evidence type="ECO:0000256" key="3">
    <source>
        <dbReference type="ARBA" id="ARBA00022448"/>
    </source>
</evidence>
<dbReference type="InterPro" id="IPR036942">
    <property type="entry name" value="Beta-barrel_TonB_sf"/>
</dbReference>
<evidence type="ECO:0000256" key="1">
    <source>
        <dbReference type="ARBA" id="ARBA00004571"/>
    </source>
</evidence>
<organism evidence="18 19">
    <name type="scientific">Cystobacter fuscus</name>
    <dbReference type="NCBI Taxonomy" id="43"/>
    <lineage>
        <taxon>Bacteria</taxon>
        <taxon>Pseudomonadati</taxon>
        <taxon>Myxococcota</taxon>
        <taxon>Myxococcia</taxon>
        <taxon>Myxococcales</taxon>
        <taxon>Cystobacterineae</taxon>
        <taxon>Archangiaceae</taxon>
        <taxon>Cystobacter</taxon>
    </lineage>
</organism>
<dbReference type="SUPFAM" id="SSF56935">
    <property type="entry name" value="Porins"/>
    <property type="match status" value="1"/>
</dbReference>
<feature type="domain" description="TonB-dependent receptor plug" evidence="17">
    <location>
        <begin position="106"/>
        <end position="204"/>
    </location>
</feature>
<feature type="compositionally biased region" description="Low complexity" evidence="14">
    <location>
        <begin position="38"/>
        <end position="51"/>
    </location>
</feature>
<feature type="domain" description="TonB-dependent receptor-like beta-barrel" evidence="16">
    <location>
        <begin position="276"/>
        <end position="733"/>
    </location>
</feature>
<dbReference type="Proteomes" id="UP000217257">
    <property type="component" value="Chromosome"/>
</dbReference>
<dbReference type="GO" id="GO:0009279">
    <property type="term" value="C:cell outer membrane"/>
    <property type="evidence" value="ECO:0007669"/>
    <property type="project" value="UniProtKB-SubCell"/>
</dbReference>
<evidence type="ECO:0000259" key="17">
    <source>
        <dbReference type="Pfam" id="PF07715"/>
    </source>
</evidence>
<keyword evidence="11 12" id="KW-0998">Cell outer membrane</keyword>
<evidence type="ECO:0000256" key="4">
    <source>
        <dbReference type="ARBA" id="ARBA00022452"/>
    </source>
</evidence>